<sequence length="325" mass="36394">MTTLIEEYKREACRGNRGTIADAAAEWAGIVDWWTSGRPLFVQAFHKEVGKRPSRAGIDNLLDAAIPRTPGDLQRKEADDAYYTAHAALFLQEMDSIVSRVPRDCPDPEAAFAFANVLRFVDHVLFDSVVLLEHWAERSRQVLGVFGVGKNEVEHMHTFFFGAQQTIYGHGSFGLSFAENHSDLVIGTIRQALEIRLRRAFGIAGRFSDSTGAFEPVPLSALFEAIRPFEKQITSEVPFATLRRVNGWANMYLHGAIKLPVWTSPRVLARLKPLLLGEGRKRGDGLRMPKSTFDGVRQKLMDQYDVTPSPIGLFPVEHCEVLITE</sequence>
<keyword evidence="2" id="KW-1185">Reference proteome</keyword>
<protein>
    <recommendedName>
        <fullName evidence="3">DUF1704 domain-containing protein</fullName>
    </recommendedName>
</protein>
<accession>A0ABU1MTQ8</accession>
<comment type="caution">
    <text evidence="1">The sequence shown here is derived from an EMBL/GenBank/DDBJ whole genome shotgun (WGS) entry which is preliminary data.</text>
</comment>
<reference evidence="1 2" key="1">
    <citation type="submission" date="2023-07" db="EMBL/GenBank/DDBJ databases">
        <title>Sorghum-associated microbial communities from plants grown in Nebraska, USA.</title>
        <authorList>
            <person name="Schachtman D."/>
        </authorList>
    </citation>
    <scope>NUCLEOTIDE SEQUENCE [LARGE SCALE GENOMIC DNA]</scope>
    <source>
        <strain evidence="1 2">DS1027</strain>
    </source>
</reference>
<gene>
    <name evidence="1" type="ORF">J2792_004260</name>
</gene>
<dbReference type="RefSeq" id="WP_309806631.1">
    <property type="nucleotide sequence ID" value="NZ_JAVDRD010000024.1"/>
</dbReference>
<evidence type="ECO:0000313" key="2">
    <source>
        <dbReference type="Proteomes" id="UP001184150"/>
    </source>
</evidence>
<evidence type="ECO:0008006" key="3">
    <source>
        <dbReference type="Google" id="ProtNLM"/>
    </source>
</evidence>
<name>A0ABU1MTQ8_9SPHN</name>
<dbReference type="Proteomes" id="UP001184150">
    <property type="component" value="Unassembled WGS sequence"/>
</dbReference>
<evidence type="ECO:0000313" key="1">
    <source>
        <dbReference type="EMBL" id="MDR6513366.1"/>
    </source>
</evidence>
<organism evidence="1 2">
    <name type="scientific">Novosphingobium capsulatum</name>
    <dbReference type="NCBI Taxonomy" id="13688"/>
    <lineage>
        <taxon>Bacteria</taxon>
        <taxon>Pseudomonadati</taxon>
        <taxon>Pseudomonadota</taxon>
        <taxon>Alphaproteobacteria</taxon>
        <taxon>Sphingomonadales</taxon>
        <taxon>Sphingomonadaceae</taxon>
        <taxon>Novosphingobium</taxon>
    </lineage>
</organism>
<proteinExistence type="predicted"/>
<dbReference type="EMBL" id="JAVDRD010000024">
    <property type="protein sequence ID" value="MDR6513366.1"/>
    <property type="molecule type" value="Genomic_DNA"/>
</dbReference>